<evidence type="ECO:0000313" key="3">
    <source>
        <dbReference type="Proteomes" id="UP000605897"/>
    </source>
</evidence>
<gene>
    <name evidence="2" type="ORF">GCM10017786_63610</name>
</gene>
<evidence type="ECO:0000256" key="1">
    <source>
        <dbReference type="SAM" id="MobiDB-lite"/>
    </source>
</evidence>
<comment type="caution">
    <text evidence="2">The sequence shown here is derived from an EMBL/GenBank/DDBJ whole genome shotgun (WGS) entry which is preliminary data.</text>
</comment>
<sequence>MASTAFPQSGTTGCGDRGDVSRFASGSLPVYACGDALVLKLYPPVYPADFTTLEARRQLATSDITVAALAADLGFTDEHDHHPESAVLGHRLGPRSRRPLPARQSPRAS</sequence>
<protein>
    <submittedName>
        <fullName evidence="2">Uncharacterized protein</fullName>
    </submittedName>
</protein>
<name>A0ABQ3JFP7_9PSEU</name>
<accession>A0ABQ3JFP7</accession>
<dbReference type="Proteomes" id="UP000605897">
    <property type="component" value="Unassembled WGS sequence"/>
</dbReference>
<organism evidence="2 3">
    <name type="scientific">Amycolatopsis deserti</name>
    <dbReference type="NCBI Taxonomy" id="185696"/>
    <lineage>
        <taxon>Bacteria</taxon>
        <taxon>Bacillati</taxon>
        <taxon>Actinomycetota</taxon>
        <taxon>Actinomycetes</taxon>
        <taxon>Pseudonocardiales</taxon>
        <taxon>Pseudonocardiaceae</taxon>
        <taxon>Amycolatopsis</taxon>
    </lineage>
</organism>
<keyword evidence="3" id="KW-1185">Reference proteome</keyword>
<dbReference type="EMBL" id="BNAU01000009">
    <property type="protein sequence ID" value="GHF20989.1"/>
    <property type="molecule type" value="Genomic_DNA"/>
</dbReference>
<feature type="region of interest" description="Disordered" evidence="1">
    <location>
        <begin position="79"/>
        <end position="109"/>
    </location>
</feature>
<proteinExistence type="predicted"/>
<evidence type="ECO:0000313" key="2">
    <source>
        <dbReference type="EMBL" id="GHF20989.1"/>
    </source>
</evidence>
<reference evidence="3" key="1">
    <citation type="journal article" date="2019" name="Int. J. Syst. Evol. Microbiol.">
        <title>The Global Catalogue of Microorganisms (GCM) 10K type strain sequencing project: providing services to taxonomists for standard genome sequencing and annotation.</title>
        <authorList>
            <consortium name="The Broad Institute Genomics Platform"/>
            <consortium name="The Broad Institute Genome Sequencing Center for Infectious Disease"/>
            <person name="Wu L."/>
            <person name="Ma J."/>
        </authorList>
    </citation>
    <scope>NUCLEOTIDE SEQUENCE [LARGE SCALE GENOMIC DNA]</scope>
    <source>
        <strain evidence="3">CGMCC 4.7677</strain>
    </source>
</reference>